<evidence type="ECO:0000256" key="8">
    <source>
        <dbReference type="ARBA" id="ARBA00023128"/>
    </source>
</evidence>
<evidence type="ECO:0000256" key="4">
    <source>
        <dbReference type="ARBA" id="ARBA00022723"/>
    </source>
</evidence>
<feature type="binding site" evidence="12">
    <location>
        <position position="131"/>
    </location>
    <ligand>
        <name>Zn(2+)</name>
        <dbReference type="ChEBI" id="CHEBI:29105"/>
    </ligand>
</feature>
<keyword evidence="5" id="KW-0999">Mitochondrion inner membrane</keyword>
<feature type="binding site" evidence="12">
    <location>
        <position position="149"/>
    </location>
    <ligand>
        <name>Zn(2+)</name>
        <dbReference type="ChEBI" id="CHEBI:29105"/>
    </ligand>
</feature>
<dbReference type="GO" id="GO:0006123">
    <property type="term" value="P:mitochondrial electron transport, cytochrome c to oxygen"/>
    <property type="evidence" value="ECO:0007669"/>
    <property type="project" value="EnsemblFungi"/>
</dbReference>
<evidence type="ECO:0000313" key="13">
    <source>
        <dbReference type="EMBL" id="ANB15072.1"/>
    </source>
</evidence>
<comment type="subcellular location">
    <subcellularLocation>
        <location evidence="1">Mitochondrion inner membrane</location>
        <topology evidence="1">Peripheral membrane protein</topology>
        <orientation evidence="1">Matrix side</orientation>
    </subcellularLocation>
</comment>
<keyword evidence="6 12" id="KW-0862">Zinc</keyword>
<evidence type="ECO:0000256" key="11">
    <source>
        <dbReference type="ARBA" id="ARBA00070613"/>
    </source>
</evidence>
<dbReference type="Proteomes" id="UP000189580">
    <property type="component" value="Chromosome b"/>
</dbReference>
<comment type="similarity">
    <text evidence="3">Belongs to the cytochrome c oxidase subunit 5B family.</text>
</comment>
<dbReference type="InterPro" id="IPR036972">
    <property type="entry name" value="Cyt_c_oxidase_su5b_sf"/>
</dbReference>
<dbReference type="GO" id="GO:0008270">
    <property type="term" value="F:zinc ion binding"/>
    <property type="evidence" value="ECO:0007669"/>
    <property type="project" value="EnsemblFungi"/>
</dbReference>
<evidence type="ECO:0000256" key="12">
    <source>
        <dbReference type="PIRSR" id="PIRSR602124-2"/>
    </source>
</evidence>
<dbReference type="GO" id="GO:0033617">
    <property type="term" value="P:mitochondrial respiratory chain complex IV assembly"/>
    <property type="evidence" value="ECO:0007669"/>
    <property type="project" value="EnsemblFungi"/>
</dbReference>
<dbReference type="GO" id="GO:0004129">
    <property type="term" value="F:cytochrome-c oxidase activity"/>
    <property type="evidence" value="ECO:0007669"/>
    <property type="project" value="EnsemblFungi"/>
</dbReference>
<evidence type="ECO:0000313" key="14">
    <source>
        <dbReference type="Proteomes" id="UP000189580"/>
    </source>
</evidence>
<comment type="pathway">
    <text evidence="2">Energy metabolism; oxidative phosphorylation.</text>
</comment>
<name>A0A167FBI1_9ASCO</name>
<dbReference type="InterPro" id="IPR002124">
    <property type="entry name" value="Cyt_c_oxidase_su5b"/>
</dbReference>
<feature type="binding site" evidence="12">
    <location>
        <position position="123"/>
    </location>
    <ligand>
        <name>Zn(2+)</name>
        <dbReference type="ChEBI" id="CHEBI:29105"/>
    </ligand>
</feature>
<dbReference type="GO" id="GO:1990145">
    <property type="term" value="P:maintenance of translational fidelity"/>
    <property type="evidence" value="ECO:0007669"/>
    <property type="project" value="EnsemblFungi"/>
</dbReference>
<keyword evidence="14" id="KW-1185">Reference proteome</keyword>
<dbReference type="PROSITE" id="PS51359">
    <property type="entry name" value="COX5B_2"/>
    <property type="match status" value="1"/>
</dbReference>
<dbReference type="GeneID" id="30034631"/>
<keyword evidence="9" id="KW-0472">Membrane</keyword>
<organism evidence="13 14">
    <name type="scientific">Sugiyamaella lignohabitans</name>
    <dbReference type="NCBI Taxonomy" id="796027"/>
    <lineage>
        <taxon>Eukaryota</taxon>
        <taxon>Fungi</taxon>
        <taxon>Dikarya</taxon>
        <taxon>Ascomycota</taxon>
        <taxon>Saccharomycotina</taxon>
        <taxon>Dipodascomycetes</taxon>
        <taxon>Dipodascales</taxon>
        <taxon>Trichomonascaceae</taxon>
        <taxon>Sugiyamaella</taxon>
    </lineage>
</organism>
<evidence type="ECO:0000256" key="1">
    <source>
        <dbReference type="ARBA" id="ARBA00004443"/>
    </source>
</evidence>
<dbReference type="PANTHER" id="PTHR10122:SF0">
    <property type="entry name" value="CYTOCHROME C OXIDASE SUBUNIT 5B, ISOFORM A-RELATED"/>
    <property type="match status" value="1"/>
</dbReference>
<dbReference type="OrthoDB" id="10249250at2759"/>
<evidence type="ECO:0000256" key="5">
    <source>
        <dbReference type="ARBA" id="ARBA00022792"/>
    </source>
</evidence>
<keyword evidence="4 12" id="KW-0479">Metal-binding</keyword>
<protein>
    <recommendedName>
        <fullName evidence="11">Cytochrome c oxidase subunit 4, mitochondrial</fullName>
    </recommendedName>
    <alternativeName>
        <fullName evidence="10">Cytochrome c oxidase polypeptide IV</fullName>
    </alternativeName>
</protein>
<keyword evidence="8" id="KW-0496">Mitochondrion</keyword>
<dbReference type="KEGG" id="slb:AWJ20_2692"/>
<dbReference type="PANTHER" id="PTHR10122">
    <property type="entry name" value="CYTOCHROME C OXIDASE SUBUNIT 5B, MITOCHONDRIAL"/>
    <property type="match status" value="1"/>
</dbReference>
<evidence type="ECO:0000256" key="3">
    <source>
        <dbReference type="ARBA" id="ARBA00010292"/>
    </source>
</evidence>
<dbReference type="EMBL" id="CP014503">
    <property type="protein sequence ID" value="ANB15072.1"/>
    <property type="molecule type" value="Genomic_DNA"/>
</dbReference>
<feature type="binding site" evidence="12">
    <location>
        <position position="146"/>
    </location>
    <ligand>
        <name>Zn(2+)</name>
        <dbReference type="ChEBI" id="CHEBI:29105"/>
    </ligand>
</feature>
<dbReference type="Gene3D" id="2.60.11.10">
    <property type="entry name" value="Cytochrome c oxidase, subunit Vb"/>
    <property type="match status" value="1"/>
</dbReference>
<dbReference type="CDD" id="cd00924">
    <property type="entry name" value="Cyt_c_Oxidase_Vb"/>
    <property type="match status" value="1"/>
</dbReference>
<proteinExistence type="inferred from homology"/>
<dbReference type="RefSeq" id="XP_018737549.1">
    <property type="nucleotide sequence ID" value="XM_018879653.1"/>
</dbReference>
<dbReference type="GO" id="GO:0005743">
    <property type="term" value="C:mitochondrial inner membrane"/>
    <property type="evidence" value="ECO:0007669"/>
    <property type="project" value="UniProtKB-SubCell"/>
</dbReference>
<dbReference type="FunFam" id="2.60.11.10:FF:000003">
    <property type="entry name" value="Cytochrome c oxidase subunit IV"/>
    <property type="match status" value="1"/>
</dbReference>
<gene>
    <name evidence="13" type="primary">COX4</name>
    <name evidence="13" type="ORF">AWJ20_2692</name>
</gene>
<dbReference type="AlphaFoldDB" id="A0A167FBI1"/>
<evidence type="ECO:0000256" key="9">
    <source>
        <dbReference type="ARBA" id="ARBA00023136"/>
    </source>
</evidence>
<evidence type="ECO:0000256" key="10">
    <source>
        <dbReference type="ARBA" id="ARBA00031366"/>
    </source>
</evidence>
<evidence type="ECO:0000256" key="2">
    <source>
        <dbReference type="ARBA" id="ARBA00004673"/>
    </source>
</evidence>
<evidence type="ECO:0000256" key="7">
    <source>
        <dbReference type="ARBA" id="ARBA00022946"/>
    </source>
</evidence>
<dbReference type="Pfam" id="PF01215">
    <property type="entry name" value="COX5B"/>
    <property type="match status" value="1"/>
</dbReference>
<accession>A0A167FBI1</accession>
<keyword evidence="7" id="KW-0809">Transit peptide</keyword>
<dbReference type="SUPFAM" id="SSF57802">
    <property type="entry name" value="Rubredoxin-like"/>
    <property type="match status" value="1"/>
</dbReference>
<sequence>MLASTLRRSMMAAARPMARPTGVRAFSRSSMALSAKVTTQEKQTVSKSLDDVDGEASLFGEGGKPNTIPTDFEQATGLERLEYLGKLKGIEIFDDQPLDASRRGTIEDPIIIDSYDHERYVGCTGSPAGSHEVQWLRPSTHKVGRCWECGSVYKLNYIGTESEHHH</sequence>
<evidence type="ECO:0000256" key="6">
    <source>
        <dbReference type="ARBA" id="ARBA00022833"/>
    </source>
</evidence>
<reference evidence="13 14" key="1">
    <citation type="submission" date="2016-02" db="EMBL/GenBank/DDBJ databases">
        <title>Complete genome sequence and transcriptome regulation of the pentose utilising yeast Sugiyamaella lignohabitans.</title>
        <authorList>
            <person name="Bellasio M."/>
            <person name="Peymann A."/>
            <person name="Valli M."/>
            <person name="Sipitzky M."/>
            <person name="Graf A."/>
            <person name="Sauer M."/>
            <person name="Marx H."/>
            <person name="Mattanovich D."/>
        </authorList>
    </citation>
    <scope>NUCLEOTIDE SEQUENCE [LARGE SCALE GENOMIC DNA]</scope>
    <source>
        <strain evidence="13 14">CBS 10342</strain>
    </source>
</reference>
<dbReference type="GO" id="GO:0045277">
    <property type="term" value="C:respiratory chain complex IV"/>
    <property type="evidence" value="ECO:0007669"/>
    <property type="project" value="EnsemblFungi"/>
</dbReference>